<keyword evidence="14" id="KW-1185">Reference proteome</keyword>
<evidence type="ECO:0000256" key="5">
    <source>
        <dbReference type="ARBA" id="ARBA00022723"/>
    </source>
</evidence>
<evidence type="ECO:0000313" key="13">
    <source>
        <dbReference type="EMBL" id="MBA9002130.1"/>
    </source>
</evidence>
<dbReference type="CDD" id="cd05398">
    <property type="entry name" value="NT_ClassII-CCAase"/>
    <property type="match status" value="1"/>
</dbReference>
<feature type="coiled-coil region" evidence="11">
    <location>
        <begin position="391"/>
        <end position="425"/>
    </location>
</feature>
<dbReference type="InterPro" id="IPR006675">
    <property type="entry name" value="HDIG_dom"/>
</dbReference>
<name>A0A7W3R7B0_9ACTN</name>
<dbReference type="SMART" id="SM00471">
    <property type="entry name" value="HDc"/>
    <property type="match status" value="1"/>
</dbReference>
<dbReference type="PANTHER" id="PTHR47545:SF1">
    <property type="entry name" value="MULTIFUNCTIONAL CCA PROTEIN"/>
    <property type="match status" value="1"/>
</dbReference>
<proteinExistence type="predicted"/>
<dbReference type="GO" id="GO:0042245">
    <property type="term" value="P:RNA repair"/>
    <property type="evidence" value="ECO:0007669"/>
    <property type="project" value="UniProtKB-KW"/>
</dbReference>
<dbReference type="InterPro" id="IPR043519">
    <property type="entry name" value="NT_sf"/>
</dbReference>
<protein>
    <submittedName>
        <fullName evidence="13">Poly(A) polymerase</fullName>
        <ecNumber evidence="13">2.7.7.19</ecNumber>
    </submittedName>
</protein>
<comment type="caution">
    <text evidence="13">The sequence shown here is derived from an EMBL/GenBank/DDBJ whole genome shotgun (WGS) entry which is preliminary data.</text>
</comment>
<keyword evidence="8" id="KW-0067">ATP-binding</keyword>
<keyword evidence="9" id="KW-0460">Magnesium</keyword>
<dbReference type="GO" id="GO:0046872">
    <property type="term" value="F:metal ion binding"/>
    <property type="evidence" value="ECO:0007669"/>
    <property type="project" value="UniProtKB-KW"/>
</dbReference>
<dbReference type="Gene3D" id="1.10.3090.10">
    <property type="entry name" value="cca-adding enzyme, domain 2"/>
    <property type="match status" value="1"/>
</dbReference>
<evidence type="ECO:0000256" key="2">
    <source>
        <dbReference type="ARBA" id="ARBA00022679"/>
    </source>
</evidence>
<evidence type="ECO:0000256" key="1">
    <source>
        <dbReference type="ARBA" id="ARBA00001946"/>
    </source>
</evidence>
<accession>A0A7W3R7B0</accession>
<keyword evidence="2 13" id="KW-0808">Transferase</keyword>
<dbReference type="Proteomes" id="UP000539313">
    <property type="component" value="Unassembled WGS sequence"/>
</dbReference>
<keyword evidence="7" id="KW-0692">RNA repair</keyword>
<dbReference type="AlphaFoldDB" id="A0A7W3R7B0"/>
<evidence type="ECO:0000256" key="10">
    <source>
        <dbReference type="ARBA" id="ARBA00022884"/>
    </source>
</evidence>
<dbReference type="SUPFAM" id="SSF81891">
    <property type="entry name" value="Poly A polymerase C-terminal region-like"/>
    <property type="match status" value="1"/>
</dbReference>
<reference evidence="13 14" key="1">
    <citation type="submission" date="2020-08" db="EMBL/GenBank/DDBJ databases">
        <title>Sequencing the genomes of 1000 actinobacteria strains.</title>
        <authorList>
            <person name="Klenk H.-P."/>
        </authorList>
    </citation>
    <scope>NUCLEOTIDE SEQUENCE [LARGE SCALE GENOMIC DNA]</scope>
    <source>
        <strain evidence="13 14">DSM 45823</strain>
    </source>
</reference>
<dbReference type="NCBIfam" id="TIGR02692">
    <property type="entry name" value="tRNA_CCA_actino"/>
    <property type="match status" value="1"/>
</dbReference>
<feature type="domain" description="HD/PDEase" evidence="12">
    <location>
        <begin position="265"/>
        <end position="431"/>
    </location>
</feature>
<dbReference type="CDD" id="cd00077">
    <property type="entry name" value="HDc"/>
    <property type="match status" value="1"/>
</dbReference>
<evidence type="ECO:0000256" key="3">
    <source>
        <dbReference type="ARBA" id="ARBA00022694"/>
    </source>
</evidence>
<dbReference type="NCBIfam" id="TIGR00277">
    <property type="entry name" value="HDIG"/>
    <property type="match status" value="1"/>
</dbReference>
<keyword evidence="10" id="KW-0694">RNA-binding</keyword>
<keyword evidence="4 13" id="KW-0548">Nucleotidyltransferase</keyword>
<dbReference type="EC" id="2.7.7.19" evidence="13"/>
<dbReference type="InterPro" id="IPR006674">
    <property type="entry name" value="HD_domain"/>
</dbReference>
<dbReference type="InterPro" id="IPR002646">
    <property type="entry name" value="PolA_pol_head_dom"/>
</dbReference>
<dbReference type="Pfam" id="PF12627">
    <property type="entry name" value="PolyA_pol_RNAbd"/>
    <property type="match status" value="1"/>
</dbReference>
<evidence type="ECO:0000256" key="7">
    <source>
        <dbReference type="ARBA" id="ARBA00022800"/>
    </source>
</evidence>
<sequence length="485" mass="53933">MPNAPTDEPTPEQRQAIAALLARVIPPAADELGRRFAAAGHELALVGGPVRDALLGRPGKDVDLTTDAAPEKVLALVEGWADAVWTIGIEFGTVGLRKGDLQLEITTYRSESYDPRSRKPSVSYGTSLTEDLRRRDFAVNAMAARLPGHEFVDPFGGLGDLRRKVLRTPGRPEDSFNDDPLRMLRAARFAAQLGFTVAPEVVAAMCDMAARIEIVSAERVRDELSKLICAAHPREGLALLVDTGLADHVLPELPKLRLEIDEHHRHKDVYDHTLIVLEQAIAQEESGPDLVLRLAALLHDIGKPKTRSFEPGGRVTFHHHEVVGAKMTRHRLSALRYPKDVVADVARLVELHLRFHGYGTGEWTDSAVRRYVRDAGHLLPRLHKLTRADCTTRNRRKAERLRRTYDDLEARIARLAEEEELAKIRPELDGNEIQAVLGIKPGPLVGRAYKHLLDIRLDRGVIGKDAAKEELLRWAREQGLEPPAS</sequence>
<dbReference type="Pfam" id="PF01743">
    <property type="entry name" value="PolyA_pol"/>
    <property type="match status" value="1"/>
</dbReference>
<keyword evidence="11" id="KW-0175">Coiled coil</keyword>
<dbReference type="InterPro" id="IPR003607">
    <property type="entry name" value="HD/PDEase_dom"/>
</dbReference>
<keyword evidence="6" id="KW-0547">Nucleotide-binding</keyword>
<evidence type="ECO:0000256" key="4">
    <source>
        <dbReference type="ARBA" id="ARBA00022695"/>
    </source>
</evidence>
<dbReference type="InterPro" id="IPR014065">
    <property type="entry name" value="tRNA_adenylyltransferase"/>
</dbReference>
<evidence type="ECO:0000313" key="14">
    <source>
        <dbReference type="Proteomes" id="UP000539313"/>
    </source>
</evidence>
<dbReference type="InterPro" id="IPR032828">
    <property type="entry name" value="PolyA_RNA-bd"/>
</dbReference>
<keyword evidence="3" id="KW-0819">tRNA processing</keyword>
<dbReference type="GO" id="GO:1990817">
    <property type="term" value="F:poly(A) RNA polymerase activity"/>
    <property type="evidence" value="ECO:0007669"/>
    <property type="project" value="UniProtKB-EC"/>
</dbReference>
<dbReference type="EMBL" id="JACJII010000001">
    <property type="protein sequence ID" value="MBA9002130.1"/>
    <property type="molecule type" value="Genomic_DNA"/>
</dbReference>
<dbReference type="PANTHER" id="PTHR47545">
    <property type="entry name" value="MULTIFUNCTIONAL CCA PROTEIN"/>
    <property type="match status" value="1"/>
</dbReference>
<evidence type="ECO:0000256" key="8">
    <source>
        <dbReference type="ARBA" id="ARBA00022840"/>
    </source>
</evidence>
<dbReference type="GO" id="GO:0008033">
    <property type="term" value="P:tRNA processing"/>
    <property type="evidence" value="ECO:0007669"/>
    <property type="project" value="UniProtKB-KW"/>
</dbReference>
<evidence type="ECO:0000259" key="12">
    <source>
        <dbReference type="SMART" id="SM00471"/>
    </source>
</evidence>
<comment type="cofactor">
    <cofactor evidence="1">
        <name>Mg(2+)</name>
        <dbReference type="ChEBI" id="CHEBI:18420"/>
    </cofactor>
</comment>
<dbReference type="Pfam" id="PF01966">
    <property type="entry name" value="HD"/>
    <property type="match status" value="1"/>
</dbReference>
<dbReference type="GO" id="GO:0003723">
    <property type="term" value="F:RNA binding"/>
    <property type="evidence" value="ECO:0007669"/>
    <property type="project" value="UniProtKB-KW"/>
</dbReference>
<organism evidence="13 14">
    <name type="scientific">Thermomonospora cellulosilytica</name>
    <dbReference type="NCBI Taxonomy" id="1411118"/>
    <lineage>
        <taxon>Bacteria</taxon>
        <taxon>Bacillati</taxon>
        <taxon>Actinomycetota</taxon>
        <taxon>Actinomycetes</taxon>
        <taxon>Streptosporangiales</taxon>
        <taxon>Thermomonosporaceae</taxon>
        <taxon>Thermomonospora</taxon>
    </lineage>
</organism>
<dbReference type="Gene3D" id="3.30.460.10">
    <property type="entry name" value="Beta Polymerase, domain 2"/>
    <property type="match status" value="1"/>
</dbReference>
<evidence type="ECO:0000256" key="6">
    <source>
        <dbReference type="ARBA" id="ARBA00022741"/>
    </source>
</evidence>
<evidence type="ECO:0000256" key="11">
    <source>
        <dbReference type="SAM" id="Coils"/>
    </source>
</evidence>
<keyword evidence="5" id="KW-0479">Metal-binding</keyword>
<dbReference type="SUPFAM" id="SSF81301">
    <property type="entry name" value="Nucleotidyltransferase"/>
    <property type="match status" value="1"/>
</dbReference>
<gene>
    <name evidence="13" type="ORF">HNR21_001012</name>
</gene>
<evidence type="ECO:0000256" key="9">
    <source>
        <dbReference type="ARBA" id="ARBA00022842"/>
    </source>
</evidence>
<dbReference type="InterPro" id="IPR050124">
    <property type="entry name" value="tRNA_CCA-adding_enzyme"/>
</dbReference>
<dbReference type="GO" id="GO:0005524">
    <property type="term" value="F:ATP binding"/>
    <property type="evidence" value="ECO:0007669"/>
    <property type="project" value="UniProtKB-KW"/>
</dbReference>
<dbReference type="FunFam" id="1.10.3090.10:FF:000002">
    <property type="entry name" value="CCA tRNA nucleotidyltransferase"/>
    <property type="match status" value="1"/>
</dbReference>